<evidence type="ECO:0000259" key="1">
    <source>
        <dbReference type="PROSITE" id="PS51832"/>
    </source>
</evidence>
<dbReference type="InterPro" id="IPR003607">
    <property type="entry name" value="HD/PDEase_dom"/>
</dbReference>
<reference evidence="2 3" key="1">
    <citation type="submission" date="2017-10" db="EMBL/GenBank/DDBJ databases">
        <authorList>
            <person name="Banno H."/>
            <person name="Chua N.-H."/>
        </authorList>
    </citation>
    <scope>NUCLEOTIDE SEQUENCE [LARGE SCALE GENOMIC DNA]</scope>
    <source>
        <strain evidence="2">Vibrio tapetis CECT4600</strain>
    </source>
</reference>
<proteinExistence type="predicted"/>
<dbReference type="Pfam" id="PF13487">
    <property type="entry name" value="HD_5"/>
    <property type="match status" value="1"/>
</dbReference>
<dbReference type="GO" id="GO:0008081">
    <property type="term" value="F:phosphoric diester hydrolase activity"/>
    <property type="evidence" value="ECO:0007669"/>
    <property type="project" value="UniProtKB-ARBA"/>
</dbReference>
<gene>
    <name evidence="2" type="ORF">VTAP4600_A1522</name>
</gene>
<dbReference type="Gene3D" id="1.10.3210.10">
    <property type="entry name" value="Hypothetical protein af1432"/>
    <property type="match status" value="1"/>
</dbReference>
<evidence type="ECO:0000313" key="3">
    <source>
        <dbReference type="Proteomes" id="UP000235828"/>
    </source>
</evidence>
<dbReference type="EMBL" id="LT960611">
    <property type="protein sequence ID" value="SON49501.1"/>
    <property type="molecule type" value="Genomic_DNA"/>
</dbReference>
<feature type="domain" description="HD-GYP" evidence="1">
    <location>
        <begin position="173"/>
        <end position="382"/>
    </location>
</feature>
<dbReference type="SUPFAM" id="SSF109604">
    <property type="entry name" value="HD-domain/PDEase-like"/>
    <property type="match status" value="1"/>
</dbReference>
<evidence type="ECO:0000313" key="2">
    <source>
        <dbReference type="EMBL" id="SON49501.1"/>
    </source>
</evidence>
<dbReference type="AlphaFoldDB" id="A0A2N8ZC73"/>
<keyword evidence="3" id="KW-1185">Reference proteome</keyword>
<dbReference type="PANTHER" id="PTHR45228:SF1">
    <property type="entry name" value="CYCLIC DI-GMP PHOSPHODIESTERASE TM_0186"/>
    <property type="match status" value="1"/>
</dbReference>
<dbReference type="PANTHER" id="PTHR45228">
    <property type="entry name" value="CYCLIC DI-GMP PHOSPHODIESTERASE TM_0186-RELATED"/>
    <property type="match status" value="1"/>
</dbReference>
<dbReference type="InterPro" id="IPR037522">
    <property type="entry name" value="HD_GYP_dom"/>
</dbReference>
<dbReference type="InterPro" id="IPR029016">
    <property type="entry name" value="GAF-like_dom_sf"/>
</dbReference>
<dbReference type="SUPFAM" id="SSF55781">
    <property type="entry name" value="GAF domain-like"/>
    <property type="match status" value="1"/>
</dbReference>
<organism evidence="2 3">
    <name type="scientific">Vibrio tapetis subsp. tapetis</name>
    <dbReference type="NCBI Taxonomy" id="1671868"/>
    <lineage>
        <taxon>Bacteria</taxon>
        <taxon>Pseudomonadati</taxon>
        <taxon>Pseudomonadota</taxon>
        <taxon>Gammaproteobacteria</taxon>
        <taxon>Vibrionales</taxon>
        <taxon>Vibrionaceae</taxon>
        <taxon>Vibrio</taxon>
    </lineage>
</organism>
<accession>A0A2N8ZC73</accession>
<dbReference type="CDD" id="cd00077">
    <property type="entry name" value="HDc"/>
    <property type="match status" value="1"/>
</dbReference>
<sequence length="392" mass="44959">MAEDPIMFTQSHQIAQDLNNEFHSLNHQIGDLHHKIRETIPQIDRISFILYDTHLDMLRTYAVSEISGVRSEDYHQYYFSECLQLKEVADEKTSHVINSIAELTLTPQPQHTKWLLDHGYQSTYFVPSYHHQQFIGFISFNSIQPQVFNAQVQQLLQPFCEEISETINNEYSLINAILSSAELAREVYPEAKQDSAKHISRVSLFTHLIAKSLAYTQCFEDGMVEYIHLFSRLHDIGKLTIPDAILLKPTSLTPDERKIMQSHIDKGLIIIEKILTDLGSPQHACVETLIDIITHHHEFLDGSGYPNGLSGDDIPISARIVAVANIFDALTSHRPYQQAWCVTSALLELEKMVAMGKLDGNCVNVLRDHQEYINQILSQYPEQDPRERLFRH</sequence>
<dbReference type="InterPro" id="IPR052020">
    <property type="entry name" value="Cyclic_di-GMP/3'3'-cGAMP_PDE"/>
</dbReference>
<keyword evidence="2" id="KW-0378">Hydrolase</keyword>
<name>A0A2N8ZC73_9VIBR</name>
<dbReference type="PROSITE" id="PS51832">
    <property type="entry name" value="HD_GYP"/>
    <property type="match status" value="1"/>
</dbReference>
<dbReference type="Gene3D" id="3.30.450.40">
    <property type="match status" value="1"/>
</dbReference>
<dbReference type="Proteomes" id="UP000235828">
    <property type="component" value="Chromosome A"/>
</dbReference>
<dbReference type="KEGG" id="vta:A1522"/>
<protein>
    <submittedName>
        <fullName evidence="2">Putative Metal-dependent phosphohydrolase</fullName>
    </submittedName>
</protein>